<gene>
    <name evidence="2" type="ORF">AYI68_g1223</name>
</gene>
<comment type="caution">
    <text evidence="2">The sequence shown here is derived from an EMBL/GenBank/DDBJ whole genome shotgun (WGS) entry which is preliminary data.</text>
</comment>
<evidence type="ECO:0000256" key="1">
    <source>
        <dbReference type="SAM" id="Phobius"/>
    </source>
</evidence>
<reference evidence="2 3" key="1">
    <citation type="journal article" date="2016" name="Mol. Biol. Evol.">
        <title>Genome-Wide Survey of Gut Fungi (Harpellales) Reveals the First Horizontally Transferred Ubiquitin Gene from a Mosquito Host.</title>
        <authorList>
            <person name="Wang Y."/>
            <person name="White M.M."/>
            <person name="Kvist S."/>
            <person name="Moncalvo J.M."/>
        </authorList>
    </citation>
    <scope>NUCLEOTIDE SEQUENCE [LARGE SCALE GENOMIC DNA]</scope>
    <source>
        <strain evidence="2 3">ALG-7-W6</strain>
    </source>
</reference>
<evidence type="ECO:0000313" key="3">
    <source>
        <dbReference type="Proteomes" id="UP000187455"/>
    </source>
</evidence>
<dbReference type="Proteomes" id="UP000187455">
    <property type="component" value="Unassembled WGS sequence"/>
</dbReference>
<organism evidence="2 3">
    <name type="scientific">Smittium mucronatum</name>
    <dbReference type="NCBI Taxonomy" id="133383"/>
    <lineage>
        <taxon>Eukaryota</taxon>
        <taxon>Fungi</taxon>
        <taxon>Fungi incertae sedis</taxon>
        <taxon>Zoopagomycota</taxon>
        <taxon>Kickxellomycotina</taxon>
        <taxon>Harpellomycetes</taxon>
        <taxon>Harpellales</taxon>
        <taxon>Legeriomycetaceae</taxon>
        <taxon>Smittium</taxon>
    </lineage>
</organism>
<evidence type="ECO:0000313" key="2">
    <source>
        <dbReference type="EMBL" id="OLY84608.1"/>
    </source>
</evidence>
<feature type="transmembrane region" description="Helical" evidence="1">
    <location>
        <begin position="16"/>
        <end position="35"/>
    </location>
</feature>
<name>A0A1R0H689_9FUNG</name>
<sequence length="113" mass="12578">MGLPFRFSFGATITNFKAPFIIVVLAWSIRFISLARKNPHIARGQHVFIVKFLISMSQVSPHSCNLDIIGDISIVGLKKDLNSVSSMAFKNSARQWELSMDLGSVTRLIIAEL</sequence>
<accession>A0A1R0H689</accession>
<protein>
    <submittedName>
        <fullName evidence="2">Uncharacterized protein</fullName>
    </submittedName>
</protein>
<dbReference type="EMBL" id="LSSL01000436">
    <property type="protein sequence ID" value="OLY84608.1"/>
    <property type="molecule type" value="Genomic_DNA"/>
</dbReference>
<keyword evidence="1" id="KW-0472">Membrane</keyword>
<dbReference type="AlphaFoldDB" id="A0A1R0H689"/>
<keyword evidence="1" id="KW-0812">Transmembrane</keyword>
<keyword evidence="3" id="KW-1185">Reference proteome</keyword>
<proteinExistence type="predicted"/>
<keyword evidence="1" id="KW-1133">Transmembrane helix</keyword>